<comment type="caution">
    <text evidence="1">The sequence shown here is derived from an EMBL/GenBank/DDBJ whole genome shotgun (WGS) entry which is preliminary data.</text>
</comment>
<dbReference type="AlphaFoldDB" id="A0AAW9SE13"/>
<evidence type="ECO:0000313" key="2">
    <source>
        <dbReference type="Proteomes" id="UP001428774"/>
    </source>
</evidence>
<proteinExistence type="predicted"/>
<organism evidence="1 2">
    <name type="scientific">Ponticoccus litoralis</name>
    <dbReference type="NCBI Taxonomy" id="422297"/>
    <lineage>
        <taxon>Bacteria</taxon>
        <taxon>Pseudomonadati</taxon>
        <taxon>Pseudomonadota</taxon>
        <taxon>Alphaproteobacteria</taxon>
        <taxon>Rhodobacterales</taxon>
        <taxon>Roseobacteraceae</taxon>
        <taxon>Ponticoccus</taxon>
    </lineage>
</organism>
<reference evidence="1 2" key="1">
    <citation type="submission" date="2024-05" db="EMBL/GenBank/DDBJ databases">
        <title>Genome sequence of Ponticoccus litoralis KCCM 90028.</title>
        <authorList>
            <person name="Kim J.M."/>
            <person name="Lee J.K."/>
            <person name="Choi B.J."/>
            <person name="Bayburt H."/>
            <person name="Baek J.H."/>
            <person name="Jeon C.O."/>
        </authorList>
    </citation>
    <scope>NUCLEOTIDE SEQUENCE [LARGE SCALE GENOMIC DNA]</scope>
    <source>
        <strain evidence="1 2">KCCM 90028</strain>
    </source>
</reference>
<dbReference type="EMBL" id="JBDNCH010000004">
    <property type="protein sequence ID" value="MEN9063101.1"/>
    <property type="molecule type" value="Genomic_DNA"/>
</dbReference>
<accession>A0AAW9SE13</accession>
<sequence length="261" mass="28297">MSFDTVGEEARDQLVLELSVAQKVNFASSQNGVSVLKSVVLENLSDEPLENITLELTCSPGLIRPKNWTVDRLAPGQRQELRDLETPLDTVILGGLNEAEWGELQFVVKHGETELLHEQRPIEMLARDEWGGVGDMAHLLAAFVSPNDSIVAGVLKEASRLLEGAGQSGAMDGYQTRDPSRAWMLAGAIWSSRDRHGAYLRGASCKFRITRPEGARPRAASSLKGWPPAWIVLFCWPAASRLLASTPLCSSPKGMPGPGSG</sequence>
<dbReference type="RefSeq" id="WP_347168206.1">
    <property type="nucleotide sequence ID" value="NZ_JBDNCH010000004.1"/>
</dbReference>
<protein>
    <submittedName>
        <fullName evidence="1">Uncharacterized protein</fullName>
    </submittedName>
</protein>
<name>A0AAW9SE13_9RHOB</name>
<dbReference type="Proteomes" id="UP001428774">
    <property type="component" value="Unassembled WGS sequence"/>
</dbReference>
<gene>
    <name evidence="1" type="ORF">ABFB10_21070</name>
</gene>
<evidence type="ECO:0000313" key="1">
    <source>
        <dbReference type="EMBL" id="MEN9063101.1"/>
    </source>
</evidence>
<keyword evidence="2" id="KW-1185">Reference proteome</keyword>